<dbReference type="EMBL" id="CM042020">
    <property type="protein sequence ID" value="KAI3822507.1"/>
    <property type="molecule type" value="Genomic_DNA"/>
</dbReference>
<name>A0ACB9JR65_9ASTR</name>
<comment type="caution">
    <text evidence="1">The sequence shown here is derived from an EMBL/GenBank/DDBJ whole genome shotgun (WGS) entry which is preliminary data.</text>
</comment>
<evidence type="ECO:0000313" key="2">
    <source>
        <dbReference type="Proteomes" id="UP001056120"/>
    </source>
</evidence>
<accession>A0ACB9JR65</accession>
<evidence type="ECO:0000313" key="1">
    <source>
        <dbReference type="EMBL" id="KAI3822507.1"/>
    </source>
</evidence>
<reference evidence="1 2" key="2">
    <citation type="journal article" date="2022" name="Mol. Ecol. Resour.">
        <title>The genomes of chicory, endive, great burdock and yacon provide insights into Asteraceae paleo-polyploidization history and plant inulin production.</title>
        <authorList>
            <person name="Fan W."/>
            <person name="Wang S."/>
            <person name="Wang H."/>
            <person name="Wang A."/>
            <person name="Jiang F."/>
            <person name="Liu H."/>
            <person name="Zhao H."/>
            <person name="Xu D."/>
            <person name="Zhang Y."/>
        </authorList>
    </citation>
    <scope>NUCLEOTIDE SEQUENCE [LARGE SCALE GENOMIC DNA]</scope>
    <source>
        <strain evidence="2">cv. Yunnan</strain>
        <tissue evidence="1">Leaves</tissue>
    </source>
</reference>
<sequence length="88" mass="10341">METKISRARAHLLRPSTLDNLQSSIFKFSIWILSLVVQATSLDKMIALDEKMERDYYDGKRDSWNGYDAHEIGRRTHTVYSVKHHFTI</sequence>
<organism evidence="1 2">
    <name type="scientific">Smallanthus sonchifolius</name>
    <dbReference type="NCBI Taxonomy" id="185202"/>
    <lineage>
        <taxon>Eukaryota</taxon>
        <taxon>Viridiplantae</taxon>
        <taxon>Streptophyta</taxon>
        <taxon>Embryophyta</taxon>
        <taxon>Tracheophyta</taxon>
        <taxon>Spermatophyta</taxon>
        <taxon>Magnoliopsida</taxon>
        <taxon>eudicotyledons</taxon>
        <taxon>Gunneridae</taxon>
        <taxon>Pentapetalae</taxon>
        <taxon>asterids</taxon>
        <taxon>campanulids</taxon>
        <taxon>Asterales</taxon>
        <taxon>Asteraceae</taxon>
        <taxon>Asteroideae</taxon>
        <taxon>Heliantheae alliance</taxon>
        <taxon>Millerieae</taxon>
        <taxon>Smallanthus</taxon>
    </lineage>
</organism>
<proteinExistence type="predicted"/>
<dbReference type="Proteomes" id="UP001056120">
    <property type="component" value="Linkage Group LG03"/>
</dbReference>
<reference evidence="2" key="1">
    <citation type="journal article" date="2022" name="Mol. Ecol. Resour.">
        <title>The genomes of chicory, endive, great burdock and yacon provide insights into Asteraceae palaeo-polyploidization history and plant inulin production.</title>
        <authorList>
            <person name="Fan W."/>
            <person name="Wang S."/>
            <person name="Wang H."/>
            <person name="Wang A."/>
            <person name="Jiang F."/>
            <person name="Liu H."/>
            <person name="Zhao H."/>
            <person name="Xu D."/>
            <person name="Zhang Y."/>
        </authorList>
    </citation>
    <scope>NUCLEOTIDE SEQUENCE [LARGE SCALE GENOMIC DNA]</scope>
    <source>
        <strain evidence="2">cv. Yunnan</strain>
    </source>
</reference>
<protein>
    <submittedName>
        <fullName evidence="1">Uncharacterized protein</fullName>
    </submittedName>
</protein>
<gene>
    <name evidence="1" type="ORF">L1987_10097</name>
</gene>
<keyword evidence="2" id="KW-1185">Reference proteome</keyword>